<reference evidence="2" key="1">
    <citation type="journal article" date="2022" name="Mol. Ecol. Resour.">
        <title>The genomes of chicory, endive, great burdock and yacon provide insights into Asteraceae palaeo-polyploidization history and plant inulin production.</title>
        <authorList>
            <person name="Fan W."/>
            <person name="Wang S."/>
            <person name="Wang H."/>
            <person name="Wang A."/>
            <person name="Jiang F."/>
            <person name="Liu H."/>
            <person name="Zhao H."/>
            <person name="Xu D."/>
            <person name="Zhang Y."/>
        </authorList>
    </citation>
    <scope>NUCLEOTIDE SEQUENCE [LARGE SCALE GENOMIC DNA]</scope>
    <source>
        <strain evidence="2">cv. Punajuju</strain>
    </source>
</reference>
<keyword evidence="2" id="KW-1185">Reference proteome</keyword>
<sequence length="117" mass="13601">MYMRLFLNEKQTKDRTKTCNFRLDCFLGYVLIHISSLSLSHSLSLSLSLSLSQSLDELVFLSCTDWNFVFVLVNLYFSVWILVLDHRGELAILISISDKKKFSDCLPDPLNMGFQRR</sequence>
<accession>A0ACB9HBF7</accession>
<reference evidence="1 2" key="2">
    <citation type="journal article" date="2022" name="Mol. Ecol. Resour.">
        <title>The genomes of chicory, endive, great burdock and yacon provide insights into Asteraceae paleo-polyploidization history and plant inulin production.</title>
        <authorList>
            <person name="Fan W."/>
            <person name="Wang S."/>
            <person name="Wang H."/>
            <person name="Wang A."/>
            <person name="Jiang F."/>
            <person name="Liu H."/>
            <person name="Zhao H."/>
            <person name="Xu D."/>
            <person name="Zhang Y."/>
        </authorList>
    </citation>
    <scope>NUCLEOTIDE SEQUENCE [LARGE SCALE GENOMIC DNA]</scope>
    <source>
        <strain evidence="2">cv. Punajuju</strain>
        <tissue evidence="1">Leaves</tissue>
    </source>
</reference>
<name>A0ACB9HBF7_CICIN</name>
<dbReference type="Proteomes" id="UP001055811">
    <property type="component" value="Linkage Group LG01"/>
</dbReference>
<evidence type="ECO:0000313" key="1">
    <source>
        <dbReference type="EMBL" id="KAI3792778.1"/>
    </source>
</evidence>
<evidence type="ECO:0000313" key="2">
    <source>
        <dbReference type="Proteomes" id="UP001055811"/>
    </source>
</evidence>
<protein>
    <submittedName>
        <fullName evidence="1">Uncharacterized protein</fullName>
    </submittedName>
</protein>
<comment type="caution">
    <text evidence="1">The sequence shown here is derived from an EMBL/GenBank/DDBJ whole genome shotgun (WGS) entry which is preliminary data.</text>
</comment>
<dbReference type="EMBL" id="CM042009">
    <property type="protein sequence ID" value="KAI3792778.1"/>
    <property type="molecule type" value="Genomic_DNA"/>
</dbReference>
<proteinExistence type="predicted"/>
<gene>
    <name evidence="1" type="ORF">L2E82_06669</name>
</gene>
<organism evidence="1 2">
    <name type="scientific">Cichorium intybus</name>
    <name type="common">Chicory</name>
    <dbReference type="NCBI Taxonomy" id="13427"/>
    <lineage>
        <taxon>Eukaryota</taxon>
        <taxon>Viridiplantae</taxon>
        <taxon>Streptophyta</taxon>
        <taxon>Embryophyta</taxon>
        <taxon>Tracheophyta</taxon>
        <taxon>Spermatophyta</taxon>
        <taxon>Magnoliopsida</taxon>
        <taxon>eudicotyledons</taxon>
        <taxon>Gunneridae</taxon>
        <taxon>Pentapetalae</taxon>
        <taxon>asterids</taxon>
        <taxon>campanulids</taxon>
        <taxon>Asterales</taxon>
        <taxon>Asteraceae</taxon>
        <taxon>Cichorioideae</taxon>
        <taxon>Cichorieae</taxon>
        <taxon>Cichoriinae</taxon>
        <taxon>Cichorium</taxon>
    </lineage>
</organism>